<dbReference type="Proteomes" id="UP000827872">
    <property type="component" value="Linkage Group LG12"/>
</dbReference>
<accession>A0ACB8EYR0</accession>
<gene>
    <name evidence="1" type="ORF">K3G42_009258</name>
</gene>
<evidence type="ECO:0000313" key="1">
    <source>
        <dbReference type="EMBL" id="KAH7997852.1"/>
    </source>
</evidence>
<reference evidence="1" key="1">
    <citation type="submission" date="2021-08" db="EMBL/GenBank/DDBJ databases">
        <title>The first chromosome-level gecko genome reveals the dynamic sex chromosomes of Neotropical dwarf geckos (Sphaerodactylidae: Sphaerodactylus).</title>
        <authorList>
            <person name="Pinto B.J."/>
            <person name="Keating S.E."/>
            <person name="Gamble T."/>
        </authorList>
    </citation>
    <scope>NUCLEOTIDE SEQUENCE</scope>
    <source>
        <strain evidence="1">TG3544</strain>
    </source>
</reference>
<name>A0ACB8EYR0_9SAUR</name>
<evidence type="ECO:0000313" key="2">
    <source>
        <dbReference type="Proteomes" id="UP000827872"/>
    </source>
</evidence>
<comment type="caution">
    <text evidence="1">The sequence shown here is derived from an EMBL/GenBank/DDBJ whole genome shotgun (WGS) entry which is preliminary data.</text>
</comment>
<keyword evidence="2" id="KW-1185">Reference proteome</keyword>
<sequence length="322" mass="36625">MEALCHSEDMLAKASQLWTMLDDMAENSPESYHQFMQEQFNSAKQYYAPPEPFLCLEALILEPTENRLFVNLCSWNKVPPPQSRFDPVPLNAGKMDMFAKSDSCSIVDIAYNPSVLEQEKNPLEKDRLIRLSLKFIEQRYSITLSPTYSIAKVKMKGSLERMRQSLQGEKPTAPLPKKSMKNERILDQLRIITAPEEDRSLTLPTKNTGPPKPRLIEEIPGTERPAGPRSPAYEVTTRRDASGKVLKLEVKVEMPEVCCVSECDLSVSKDDLLIECPHKYRLHLNLPESVEEEAVSARFFKRKGILLITMPVCQKEQDPSAE</sequence>
<organism evidence="1 2">
    <name type="scientific">Sphaerodactylus townsendi</name>
    <dbReference type="NCBI Taxonomy" id="933632"/>
    <lineage>
        <taxon>Eukaryota</taxon>
        <taxon>Metazoa</taxon>
        <taxon>Chordata</taxon>
        <taxon>Craniata</taxon>
        <taxon>Vertebrata</taxon>
        <taxon>Euteleostomi</taxon>
        <taxon>Lepidosauria</taxon>
        <taxon>Squamata</taxon>
        <taxon>Bifurcata</taxon>
        <taxon>Gekkota</taxon>
        <taxon>Sphaerodactylidae</taxon>
        <taxon>Sphaerodactylus</taxon>
    </lineage>
</organism>
<proteinExistence type="predicted"/>
<dbReference type="EMBL" id="CM037625">
    <property type="protein sequence ID" value="KAH7997852.1"/>
    <property type="molecule type" value="Genomic_DNA"/>
</dbReference>
<protein>
    <submittedName>
        <fullName evidence="1">Uncharacterized protein</fullName>
    </submittedName>
</protein>